<dbReference type="AlphaFoldDB" id="A0A851E2Q2"/>
<feature type="region of interest" description="Disordered" evidence="4">
    <location>
        <begin position="144"/>
        <end position="168"/>
    </location>
</feature>
<evidence type="ECO:0000256" key="4">
    <source>
        <dbReference type="SAM" id="MobiDB-lite"/>
    </source>
</evidence>
<dbReference type="EMBL" id="WEIT01008590">
    <property type="protein sequence ID" value="NWI74556.1"/>
    <property type="molecule type" value="Genomic_DNA"/>
</dbReference>
<dbReference type="PROSITE" id="PS50088">
    <property type="entry name" value="ANK_REPEAT"/>
    <property type="match status" value="1"/>
</dbReference>
<comment type="caution">
    <text evidence="5">The sequence shown here is derived from an EMBL/GenBank/DDBJ whole genome shotgun (WGS) entry which is preliminary data.</text>
</comment>
<dbReference type="PROSITE" id="PS50297">
    <property type="entry name" value="ANK_REP_REGION"/>
    <property type="match status" value="1"/>
</dbReference>
<keyword evidence="2 3" id="KW-0040">ANK repeat</keyword>
<sequence length="315" mass="34972">RTPLHWAAAAGKADCVQTLLELGIDSSPRDINENTPLTYAIYCGHTACIKLLSQESSRSESVHQFPSQNNRLIKKEGRFSTLNQIFSCKKKKDDQKTSQKERSRDQYPGKETSEVDDIVTRFDCIMNKNFKDVPDECKATPGFKRKGTDTKYLIPGKKQPASQGLLPVSTQTLPPITAGNSFLTASQSTMSSFSSSSSTYHFPHKSQKSGSEHNLLDHTSSSQALLDDPWNTDSSQRLSYKVCTRTSSDKLMNGLNSDSSHHVLWCSPCLPSLPHSPSGKSFQQMSIDQHKTKNIIPVRNSLAPIPNHSAHKSKY</sequence>
<keyword evidence="1" id="KW-0677">Repeat</keyword>
<dbReference type="Proteomes" id="UP000604080">
    <property type="component" value="Unassembled WGS sequence"/>
</dbReference>
<feature type="region of interest" description="Disordered" evidence="4">
    <location>
        <begin position="90"/>
        <end position="112"/>
    </location>
</feature>
<name>A0A851E2Q2_9CORV</name>
<dbReference type="Gene3D" id="1.25.40.20">
    <property type="entry name" value="Ankyrin repeat-containing domain"/>
    <property type="match status" value="1"/>
</dbReference>
<accession>A0A851E2Q2</accession>
<organism evidence="5 6">
    <name type="scientific">Dryoscopus gambensis</name>
    <dbReference type="NCBI Taxonomy" id="85069"/>
    <lineage>
        <taxon>Eukaryota</taxon>
        <taxon>Metazoa</taxon>
        <taxon>Chordata</taxon>
        <taxon>Craniata</taxon>
        <taxon>Vertebrata</taxon>
        <taxon>Euteleostomi</taxon>
        <taxon>Archelosauria</taxon>
        <taxon>Archosauria</taxon>
        <taxon>Dinosauria</taxon>
        <taxon>Saurischia</taxon>
        <taxon>Theropoda</taxon>
        <taxon>Coelurosauria</taxon>
        <taxon>Aves</taxon>
        <taxon>Neognathae</taxon>
        <taxon>Neoaves</taxon>
        <taxon>Telluraves</taxon>
        <taxon>Australaves</taxon>
        <taxon>Passeriformes</taxon>
        <taxon>Corvoidea</taxon>
        <taxon>Malaconotidae</taxon>
        <taxon>Dryoscopus</taxon>
    </lineage>
</organism>
<evidence type="ECO:0000313" key="5">
    <source>
        <dbReference type="EMBL" id="NWI74556.1"/>
    </source>
</evidence>
<dbReference type="Pfam" id="PF12796">
    <property type="entry name" value="Ank_2"/>
    <property type="match status" value="1"/>
</dbReference>
<feature type="repeat" description="ANK" evidence="3">
    <location>
        <begin position="1"/>
        <end position="31"/>
    </location>
</feature>
<feature type="non-terminal residue" evidence="5">
    <location>
        <position position="315"/>
    </location>
</feature>
<dbReference type="SMART" id="SM00248">
    <property type="entry name" value="ANK"/>
    <property type="match status" value="2"/>
</dbReference>
<reference evidence="5" key="1">
    <citation type="submission" date="2019-10" db="EMBL/GenBank/DDBJ databases">
        <title>Bird 10,000 Genomes (B10K) Project - Family phase.</title>
        <authorList>
            <person name="Zhang G."/>
        </authorList>
    </citation>
    <scope>NUCLEOTIDE SEQUENCE</scope>
    <source>
        <strain evidence="5">B10K-DU-002-56</strain>
        <tissue evidence="5">Muscle</tissue>
    </source>
</reference>
<dbReference type="PANTHER" id="PTHR24201:SF15">
    <property type="entry name" value="ANKYRIN REPEAT DOMAIN-CONTAINING PROTEIN 66"/>
    <property type="match status" value="1"/>
</dbReference>
<feature type="non-terminal residue" evidence="5">
    <location>
        <position position="1"/>
    </location>
</feature>
<evidence type="ECO:0000256" key="1">
    <source>
        <dbReference type="ARBA" id="ARBA00022737"/>
    </source>
</evidence>
<evidence type="ECO:0000256" key="2">
    <source>
        <dbReference type="ARBA" id="ARBA00023043"/>
    </source>
</evidence>
<dbReference type="InterPro" id="IPR050776">
    <property type="entry name" value="Ank_Repeat/CDKN_Inhibitor"/>
</dbReference>
<keyword evidence="6" id="KW-1185">Reference proteome</keyword>
<dbReference type="SUPFAM" id="SSF48403">
    <property type="entry name" value="Ankyrin repeat"/>
    <property type="match status" value="1"/>
</dbReference>
<dbReference type="PANTHER" id="PTHR24201">
    <property type="entry name" value="ANK_REP_REGION DOMAIN-CONTAINING PROTEIN"/>
    <property type="match status" value="1"/>
</dbReference>
<feature type="compositionally biased region" description="Basic and acidic residues" evidence="4">
    <location>
        <begin position="91"/>
        <end position="112"/>
    </location>
</feature>
<proteinExistence type="predicted"/>
<protein>
    <submittedName>
        <fullName evidence="5">ANR55 protein</fullName>
    </submittedName>
</protein>
<evidence type="ECO:0000313" key="6">
    <source>
        <dbReference type="Proteomes" id="UP000604080"/>
    </source>
</evidence>
<feature type="region of interest" description="Disordered" evidence="4">
    <location>
        <begin position="194"/>
        <end position="215"/>
    </location>
</feature>
<evidence type="ECO:0000256" key="3">
    <source>
        <dbReference type="PROSITE-ProRule" id="PRU00023"/>
    </source>
</evidence>
<dbReference type="InterPro" id="IPR002110">
    <property type="entry name" value="Ankyrin_rpt"/>
</dbReference>
<dbReference type="InterPro" id="IPR036770">
    <property type="entry name" value="Ankyrin_rpt-contain_sf"/>
</dbReference>
<gene>
    <name evidence="5" type="primary">Ankrd55</name>
    <name evidence="5" type="ORF">DRYGAM_R01175</name>
</gene>